<dbReference type="GO" id="GO:0005694">
    <property type="term" value="C:chromosome"/>
    <property type="evidence" value="ECO:0007669"/>
    <property type="project" value="UniProtKB-SubCell"/>
</dbReference>
<dbReference type="CDD" id="cd10538">
    <property type="entry name" value="SET_SETDB-like"/>
    <property type="match status" value="1"/>
</dbReference>
<dbReference type="PROSITE" id="PS50280">
    <property type="entry name" value="SET"/>
    <property type="match status" value="1"/>
</dbReference>
<evidence type="ECO:0000256" key="1">
    <source>
        <dbReference type="ARBA" id="ARBA00004286"/>
    </source>
</evidence>
<dbReference type="Gene3D" id="1.10.8.850">
    <property type="entry name" value="Histone-lysine N methyltransferase , C-terminal domain-like"/>
    <property type="match status" value="1"/>
</dbReference>
<dbReference type="EMBL" id="KN651118">
    <property type="protein sequence ID" value="KHN31489.1"/>
    <property type="molecule type" value="Genomic_DNA"/>
</dbReference>
<dbReference type="Pfam" id="PF00856">
    <property type="entry name" value="SET"/>
    <property type="match status" value="1"/>
</dbReference>
<evidence type="ECO:0000313" key="6">
    <source>
        <dbReference type="EMBL" id="KHN31489.1"/>
    </source>
</evidence>
<comment type="subcellular location">
    <subcellularLocation>
        <location evidence="1">Chromosome</location>
    </subcellularLocation>
</comment>
<feature type="domain" description="SET" evidence="4">
    <location>
        <begin position="427"/>
        <end position="561"/>
    </location>
</feature>
<protein>
    <submittedName>
        <fullName evidence="6">Histone-lysine N-methyltransferase SUVR4</fullName>
        <ecNumber evidence="6">2.1.1.43</ecNumber>
    </submittedName>
</protein>
<keyword evidence="6" id="KW-0808">Transferase</keyword>
<name>A0A0B2RGM8_GLYSO</name>
<dbReference type="AlphaFoldDB" id="A0A0B2RGM8"/>
<feature type="compositionally biased region" description="Basic and acidic residues" evidence="3">
    <location>
        <begin position="65"/>
        <end position="80"/>
    </location>
</feature>
<dbReference type="PANTHER" id="PTHR46450">
    <property type="entry name" value="INACTIVE HISTONE-LYSINE N-METHYLTRANSFERASE SUVR1-RELATED"/>
    <property type="match status" value="1"/>
</dbReference>
<evidence type="ECO:0000259" key="5">
    <source>
        <dbReference type="PROSITE" id="PS50867"/>
    </source>
</evidence>
<keyword evidence="6" id="KW-0489">Methyltransferase</keyword>
<dbReference type="InterPro" id="IPR007728">
    <property type="entry name" value="Pre-SET_dom"/>
</dbReference>
<dbReference type="GO" id="GO:0032259">
    <property type="term" value="P:methylation"/>
    <property type="evidence" value="ECO:0007669"/>
    <property type="project" value="UniProtKB-KW"/>
</dbReference>
<keyword evidence="2" id="KW-0158">Chromosome</keyword>
<sequence length="590" mass="66875">MAPNPRVNKAFSFMKALGISDKDVKPVLIKLFRVYEGNWELIEDDNYHTLVDAYFDFEKHKGVEGERKANDSCHGGEKPKRGPLLVDDDDDDKDLQTMDSSSQMLSAEDNKISPKTFEQKIIEPSQTFMKDIKPKTSSQASHTMLSEVEKISNLPRVAAKDRKSYPENASSAVEKVLVKPRTKKLKMQLASTNHIGLPDASDEKLCLKPLSTQDQDMESKDDVISACDRNTPAYNGNITIASSSRLGEVKISLNCDSALGQPNFSIPNLDIVMKFMDKKYIRSCNTVEPQFSMAKLLDDLCRIYLKLGYRKGSNSKRANLQQYVNQGNCLSSPLPCACAQETGGEFAYTPHGLLKEEFLTACVSMKNEPQDHHYVYCQECPLEKSKNEYMPERCKGHMVRKFIKECWRKCGCDMQCGNRIVQRGIACKLQVFSTREGKGWGLRTLEDLPKGTFVCEYVGEILTNMELYERIMQDTGNERHTYPVTLDADWGSEQGLKDEEALCLDATKNGNVGRFINHRCYDANLIDIPVEIESPDHHYYHLAFFTNRTVSANEELTWDYGIDFDDHDHPIKAFRCCCGSVFCCDKKQKG</sequence>
<dbReference type="SMART" id="SM00317">
    <property type="entry name" value="SET"/>
    <property type="match status" value="1"/>
</dbReference>
<dbReference type="PROSITE" id="PS50867">
    <property type="entry name" value="PRE_SET"/>
    <property type="match status" value="1"/>
</dbReference>
<dbReference type="InterPro" id="IPR001214">
    <property type="entry name" value="SET_dom"/>
</dbReference>
<dbReference type="PROSITE" id="PS51580">
    <property type="entry name" value="SAM_MT43_3"/>
    <property type="match status" value="1"/>
</dbReference>
<dbReference type="EC" id="2.1.1.43" evidence="6"/>
<evidence type="ECO:0000256" key="2">
    <source>
        <dbReference type="ARBA" id="ARBA00022454"/>
    </source>
</evidence>
<dbReference type="GO" id="GO:0005634">
    <property type="term" value="C:nucleus"/>
    <property type="evidence" value="ECO:0007669"/>
    <property type="project" value="InterPro"/>
</dbReference>
<gene>
    <name evidence="6" type="ORF">glysoja_035596</name>
</gene>
<evidence type="ECO:0000259" key="4">
    <source>
        <dbReference type="PROSITE" id="PS50280"/>
    </source>
</evidence>
<reference evidence="6" key="1">
    <citation type="submission" date="2014-07" db="EMBL/GenBank/DDBJ databases">
        <title>Identification of a novel salt tolerance gene in wild soybean by whole-genome sequencing.</title>
        <authorList>
            <person name="Lam H.-M."/>
            <person name="Qi X."/>
            <person name="Li M.-W."/>
            <person name="Liu X."/>
            <person name="Xie M."/>
            <person name="Ni M."/>
            <person name="Xu X."/>
        </authorList>
    </citation>
    <scope>NUCLEOTIDE SEQUENCE [LARGE SCALE GENOMIC DNA]</scope>
    <source>
        <tissue evidence="6">Root</tissue>
    </source>
</reference>
<dbReference type="Pfam" id="PF10440">
    <property type="entry name" value="WIYLD"/>
    <property type="match status" value="1"/>
</dbReference>
<proteinExistence type="predicted"/>
<feature type="domain" description="Pre-SET" evidence="5">
    <location>
        <begin position="325"/>
        <end position="424"/>
    </location>
</feature>
<dbReference type="InterPro" id="IPR043017">
    <property type="entry name" value="WIYLD_dom_sf"/>
</dbReference>
<accession>A0A0B2RGM8</accession>
<dbReference type="InterPro" id="IPR046341">
    <property type="entry name" value="SET_dom_sf"/>
</dbReference>
<dbReference type="SUPFAM" id="SSF82199">
    <property type="entry name" value="SET domain"/>
    <property type="match status" value="1"/>
</dbReference>
<organism evidence="6">
    <name type="scientific">Glycine soja</name>
    <name type="common">Wild soybean</name>
    <dbReference type="NCBI Taxonomy" id="3848"/>
    <lineage>
        <taxon>Eukaryota</taxon>
        <taxon>Viridiplantae</taxon>
        <taxon>Streptophyta</taxon>
        <taxon>Embryophyta</taxon>
        <taxon>Tracheophyta</taxon>
        <taxon>Spermatophyta</taxon>
        <taxon>Magnoliopsida</taxon>
        <taxon>eudicotyledons</taxon>
        <taxon>Gunneridae</taxon>
        <taxon>Pentapetalae</taxon>
        <taxon>rosids</taxon>
        <taxon>fabids</taxon>
        <taxon>Fabales</taxon>
        <taxon>Fabaceae</taxon>
        <taxon>Papilionoideae</taxon>
        <taxon>50 kb inversion clade</taxon>
        <taxon>NPAAA clade</taxon>
        <taxon>indigoferoid/millettioid clade</taxon>
        <taxon>Phaseoleae</taxon>
        <taxon>Glycine</taxon>
        <taxon>Glycine subgen. Soja</taxon>
    </lineage>
</organism>
<evidence type="ECO:0000256" key="3">
    <source>
        <dbReference type="SAM" id="MobiDB-lite"/>
    </source>
</evidence>
<dbReference type="Gene3D" id="2.170.270.10">
    <property type="entry name" value="SET domain"/>
    <property type="match status" value="1"/>
</dbReference>
<feature type="region of interest" description="Disordered" evidence="3">
    <location>
        <begin position="65"/>
        <end position="91"/>
    </location>
</feature>
<dbReference type="InterPro" id="IPR018848">
    <property type="entry name" value="WIYLD_domain"/>
</dbReference>
<dbReference type="GO" id="GO:0042054">
    <property type="term" value="F:histone methyltransferase activity"/>
    <property type="evidence" value="ECO:0007669"/>
    <property type="project" value="InterPro"/>
</dbReference>
<dbReference type="GO" id="GO:0008270">
    <property type="term" value="F:zinc ion binding"/>
    <property type="evidence" value="ECO:0007669"/>
    <property type="project" value="InterPro"/>
</dbReference>
<dbReference type="InterPro" id="IPR025776">
    <property type="entry name" value="SUVR4/1/2"/>
</dbReference>
<dbReference type="PANTHER" id="PTHR46450:SF24">
    <property type="entry name" value="HISTONE-LYSINE N-METHYLTRANSFERASE SUVR4"/>
    <property type="match status" value="1"/>
</dbReference>
<dbReference type="Proteomes" id="UP000053555">
    <property type="component" value="Unassembled WGS sequence"/>
</dbReference>